<protein>
    <submittedName>
        <fullName evidence="1">Uncharacterized protein</fullName>
    </submittedName>
</protein>
<reference evidence="1" key="1">
    <citation type="submission" date="2018-04" db="EMBL/GenBank/DDBJ databases">
        <title>WGS assembly of Panicum hallii.</title>
        <authorList>
            <person name="Lovell J."/>
            <person name="Jenkins J."/>
            <person name="Lowry D."/>
            <person name="Mamidi S."/>
            <person name="Sreedasyam A."/>
            <person name="Weng X."/>
            <person name="Barry K."/>
            <person name="Bonette J."/>
            <person name="Campitelli B."/>
            <person name="Daum C."/>
            <person name="Gordon S."/>
            <person name="Gould B."/>
            <person name="Lipzen A."/>
            <person name="Macqueen A."/>
            <person name="Palacio-Mejia J."/>
            <person name="Plott C."/>
            <person name="Shakirov E."/>
            <person name="Shu S."/>
            <person name="Yoshinaga Y."/>
            <person name="Zane M."/>
            <person name="Rokhsar D."/>
            <person name="Grimwood J."/>
            <person name="Schmutz J."/>
            <person name="Juenger T."/>
        </authorList>
    </citation>
    <scope>NUCLEOTIDE SEQUENCE [LARGE SCALE GENOMIC DNA]</scope>
    <source>
        <strain evidence="1">FIL2</strain>
    </source>
</reference>
<dbReference type="Gramene" id="PAN31927">
    <property type="protein sequence ID" value="PAN31927"/>
    <property type="gene ID" value="PAHAL_5G450800"/>
</dbReference>
<proteinExistence type="predicted"/>
<sequence length="108" mass="11534">MTATARRRLTTGDQSGRRRRIRPCTYNAWRTAGRPGRRCPYTGTASFTSSCIGGPAGPPLLCTAGGCRCHACSCLSFPCRPSLHPPDLNPDSRVVVVVEQPNHLAGAP</sequence>
<accession>A0A2S3HX82</accession>
<dbReference type="Proteomes" id="UP000243499">
    <property type="component" value="Chromosome 5"/>
</dbReference>
<name>A0A2S3HX82_9POAL</name>
<gene>
    <name evidence="1" type="ORF">PAHAL_5G450800</name>
</gene>
<dbReference type="EMBL" id="CM008050">
    <property type="protein sequence ID" value="PAN31927.1"/>
    <property type="molecule type" value="Genomic_DNA"/>
</dbReference>
<organism evidence="1">
    <name type="scientific">Panicum hallii</name>
    <dbReference type="NCBI Taxonomy" id="206008"/>
    <lineage>
        <taxon>Eukaryota</taxon>
        <taxon>Viridiplantae</taxon>
        <taxon>Streptophyta</taxon>
        <taxon>Embryophyta</taxon>
        <taxon>Tracheophyta</taxon>
        <taxon>Spermatophyta</taxon>
        <taxon>Magnoliopsida</taxon>
        <taxon>Liliopsida</taxon>
        <taxon>Poales</taxon>
        <taxon>Poaceae</taxon>
        <taxon>PACMAD clade</taxon>
        <taxon>Panicoideae</taxon>
        <taxon>Panicodae</taxon>
        <taxon>Paniceae</taxon>
        <taxon>Panicinae</taxon>
        <taxon>Panicum</taxon>
        <taxon>Panicum sect. Panicum</taxon>
    </lineage>
</organism>
<dbReference type="AlphaFoldDB" id="A0A2S3HX82"/>
<evidence type="ECO:0000313" key="1">
    <source>
        <dbReference type="EMBL" id="PAN31927.1"/>
    </source>
</evidence>